<keyword evidence="3" id="KW-0804">Transcription</keyword>
<accession>A0A9W9NMV3</accession>
<evidence type="ECO:0000256" key="4">
    <source>
        <dbReference type="ARBA" id="ARBA00023242"/>
    </source>
</evidence>
<name>A0A9W9NMV3_PENCI</name>
<reference evidence="7" key="1">
    <citation type="submission" date="2022-11" db="EMBL/GenBank/DDBJ databases">
        <authorList>
            <person name="Petersen C."/>
        </authorList>
    </citation>
    <scope>NUCLEOTIDE SEQUENCE</scope>
    <source>
        <strain evidence="7">IBT 23319</strain>
    </source>
</reference>
<sequence>MVYCGRPSKGCGMCRSRKISCDQGRPACNNCIRTKRKCPGYRDQLDLIFRDVTQSTALKAISYSSASSSTYTSPRNQGPSGKNSPTWNAAGSSSTTDCSKSFADTYDFNSDPEHQFFMRQLVPTSVATNPTPSLSKQEAICFFLQSHNIPGSAIMTDTLTSFLMDSATSLGQRAIQSSIYAVAGAMLARVRNVPSLRNGARQEYGNTLKLVNAALADPVQSRTNQTLSAVILMSLYEILTSRSPQGITGWTNHISGAAALLEHRGFGQLTNEMGVRLFLHLRYQIIISCLQRDVRVPDSLMNSSKLDLFPQLKETLGNKLILIIGNLSNLRADIHANPFINPHQVLSAASAIETELVSWLAALPPDFTYSSHTVMPMDHSFEQCCRGIRPFNNEYHSYPDIWSPSLWNHYRCARILVSEILLSHIHKVSNNSSHGFLSEDFRLHCRSLRATIHRLGADICRSVPFHLGACNSGVLPGRPMLPSESYLGGLMLLWPLFIAGIIEGPNSHQRLWVRQCLEMIGNTMGMDQALAMMDLLTVDPGIFHSSEIYGDEADREILPLGVLPISIFHVPYYKLDNLESYRGIRASSG</sequence>
<dbReference type="InterPro" id="IPR053175">
    <property type="entry name" value="DHMBA_Reg_Transcription_Factor"/>
</dbReference>
<gene>
    <name evidence="7" type="ORF">N7469_009156</name>
</gene>
<dbReference type="SMART" id="SM00066">
    <property type="entry name" value="GAL4"/>
    <property type="match status" value="1"/>
</dbReference>
<dbReference type="PANTHER" id="PTHR38791">
    <property type="entry name" value="ZN(II)2CYS6 TRANSCRIPTION FACTOR (EUROFUNG)-RELATED-RELATED"/>
    <property type="match status" value="1"/>
</dbReference>
<dbReference type="RefSeq" id="XP_056497839.1">
    <property type="nucleotide sequence ID" value="XM_056648074.1"/>
</dbReference>
<feature type="domain" description="Zn(2)-C6 fungal-type" evidence="6">
    <location>
        <begin position="10"/>
        <end position="38"/>
    </location>
</feature>
<dbReference type="PROSITE" id="PS00463">
    <property type="entry name" value="ZN2_CY6_FUNGAL_1"/>
    <property type="match status" value="1"/>
</dbReference>
<evidence type="ECO:0000256" key="1">
    <source>
        <dbReference type="ARBA" id="ARBA00023015"/>
    </source>
</evidence>
<dbReference type="GO" id="GO:0003677">
    <property type="term" value="F:DNA binding"/>
    <property type="evidence" value="ECO:0007669"/>
    <property type="project" value="UniProtKB-KW"/>
</dbReference>
<dbReference type="Pfam" id="PF11951">
    <property type="entry name" value="Fungal_trans_2"/>
    <property type="match status" value="1"/>
</dbReference>
<dbReference type="AlphaFoldDB" id="A0A9W9NMV3"/>
<proteinExistence type="predicted"/>
<dbReference type="GeneID" id="81387241"/>
<dbReference type="Pfam" id="PF00172">
    <property type="entry name" value="Zn_clus"/>
    <property type="match status" value="1"/>
</dbReference>
<reference evidence="7" key="2">
    <citation type="journal article" date="2023" name="IMA Fungus">
        <title>Comparative genomic study of the Penicillium genus elucidates a diverse pangenome and 15 lateral gene transfer events.</title>
        <authorList>
            <person name="Petersen C."/>
            <person name="Sorensen T."/>
            <person name="Nielsen M.R."/>
            <person name="Sondergaard T.E."/>
            <person name="Sorensen J.L."/>
            <person name="Fitzpatrick D.A."/>
            <person name="Frisvad J.C."/>
            <person name="Nielsen K.L."/>
        </authorList>
    </citation>
    <scope>NUCLEOTIDE SEQUENCE</scope>
    <source>
        <strain evidence="7">IBT 23319</strain>
    </source>
</reference>
<evidence type="ECO:0000256" key="2">
    <source>
        <dbReference type="ARBA" id="ARBA00023125"/>
    </source>
</evidence>
<dbReference type="InterPro" id="IPR021858">
    <property type="entry name" value="Fun_TF"/>
</dbReference>
<evidence type="ECO:0000256" key="3">
    <source>
        <dbReference type="ARBA" id="ARBA00023163"/>
    </source>
</evidence>
<dbReference type="GO" id="GO:0008270">
    <property type="term" value="F:zinc ion binding"/>
    <property type="evidence" value="ECO:0007669"/>
    <property type="project" value="InterPro"/>
</dbReference>
<dbReference type="Gene3D" id="4.10.240.10">
    <property type="entry name" value="Zn(2)-C6 fungal-type DNA-binding domain"/>
    <property type="match status" value="1"/>
</dbReference>
<feature type="compositionally biased region" description="Polar residues" evidence="5">
    <location>
        <begin position="74"/>
        <end position="92"/>
    </location>
</feature>
<dbReference type="InterPro" id="IPR036864">
    <property type="entry name" value="Zn2-C6_fun-type_DNA-bd_sf"/>
</dbReference>
<keyword evidence="4" id="KW-0539">Nucleus</keyword>
<evidence type="ECO:0000313" key="7">
    <source>
        <dbReference type="EMBL" id="KAJ5222916.1"/>
    </source>
</evidence>
<evidence type="ECO:0000313" key="8">
    <source>
        <dbReference type="Proteomes" id="UP001147733"/>
    </source>
</evidence>
<protein>
    <recommendedName>
        <fullName evidence="6">Zn(2)-C6 fungal-type domain-containing protein</fullName>
    </recommendedName>
</protein>
<organism evidence="7 8">
    <name type="scientific">Penicillium citrinum</name>
    <dbReference type="NCBI Taxonomy" id="5077"/>
    <lineage>
        <taxon>Eukaryota</taxon>
        <taxon>Fungi</taxon>
        <taxon>Dikarya</taxon>
        <taxon>Ascomycota</taxon>
        <taxon>Pezizomycotina</taxon>
        <taxon>Eurotiomycetes</taxon>
        <taxon>Eurotiomycetidae</taxon>
        <taxon>Eurotiales</taxon>
        <taxon>Aspergillaceae</taxon>
        <taxon>Penicillium</taxon>
    </lineage>
</organism>
<dbReference type="CDD" id="cd00067">
    <property type="entry name" value="GAL4"/>
    <property type="match status" value="1"/>
</dbReference>
<evidence type="ECO:0000256" key="5">
    <source>
        <dbReference type="SAM" id="MobiDB-lite"/>
    </source>
</evidence>
<dbReference type="GO" id="GO:0000981">
    <property type="term" value="F:DNA-binding transcription factor activity, RNA polymerase II-specific"/>
    <property type="evidence" value="ECO:0007669"/>
    <property type="project" value="InterPro"/>
</dbReference>
<dbReference type="OrthoDB" id="2991872at2759"/>
<dbReference type="PROSITE" id="PS50048">
    <property type="entry name" value="ZN2_CY6_FUNGAL_2"/>
    <property type="match status" value="1"/>
</dbReference>
<evidence type="ECO:0000259" key="6">
    <source>
        <dbReference type="PROSITE" id="PS50048"/>
    </source>
</evidence>
<dbReference type="SUPFAM" id="SSF57701">
    <property type="entry name" value="Zn2/Cys6 DNA-binding domain"/>
    <property type="match status" value="1"/>
</dbReference>
<dbReference type="Proteomes" id="UP001147733">
    <property type="component" value="Unassembled WGS sequence"/>
</dbReference>
<keyword evidence="1" id="KW-0805">Transcription regulation</keyword>
<feature type="region of interest" description="Disordered" evidence="5">
    <location>
        <begin position="67"/>
        <end position="92"/>
    </location>
</feature>
<comment type="caution">
    <text evidence="7">The sequence shown here is derived from an EMBL/GenBank/DDBJ whole genome shotgun (WGS) entry which is preliminary data.</text>
</comment>
<keyword evidence="8" id="KW-1185">Reference proteome</keyword>
<dbReference type="EMBL" id="JAPQKT010000008">
    <property type="protein sequence ID" value="KAJ5222916.1"/>
    <property type="molecule type" value="Genomic_DNA"/>
</dbReference>
<keyword evidence="2" id="KW-0238">DNA-binding</keyword>
<dbReference type="PANTHER" id="PTHR38791:SF5">
    <property type="entry name" value="TRANSCRIPTION FACTOR DBAG-RELATED"/>
    <property type="match status" value="1"/>
</dbReference>
<dbReference type="InterPro" id="IPR001138">
    <property type="entry name" value="Zn2Cys6_DnaBD"/>
</dbReference>